<dbReference type="Proteomes" id="UP000594262">
    <property type="component" value="Unplaced"/>
</dbReference>
<evidence type="ECO:0000256" key="1">
    <source>
        <dbReference type="SAM" id="SignalP"/>
    </source>
</evidence>
<feature type="chain" id="PRO_5029752564" description="Cnidarian restricted protein" evidence="1">
    <location>
        <begin position="21"/>
        <end position="281"/>
    </location>
</feature>
<keyword evidence="1" id="KW-0732">Signal</keyword>
<name>A0A7M5UT77_9CNID</name>
<evidence type="ECO:0000313" key="2">
    <source>
        <dbReference type="EnsemblMetazoa" id="CLYHEMP004111.1"/>
    </source>
</evidence>
<accession>A0A7M5UT77</accession>
<dbReference type="EnsemblMetazoa" id="CLYHEMT004111.1">
    <property type="protein sequence ID" value="CLYHEMP004111.1"/>
    <property type="gene ID" value="CLYHEMG004111"/>
</dbReference>
<evidence type="ECO:0008006" key="4">
    <source>
        <dbReference type="Google" id="ProtNLM"/>
    </source>
</evidence>
<sequence length="281" mass="32814">MNKILLILFLATIYCQNTVTNHQSCLKQTEVIIIPHFEDGEGTTFYSYFHLLTLVKYLVRDVCIKTWIYAREYKQFIEVNKENVDDVFINGDIGSGIEIDIPTVLNMLTDAFKNILEPQTSDKYQRSIPTLLYLAGQGRNGGNKFISRKLKSLEDNDHYRIILMCLSPYEKDLCTLSKTWLPRNRLAQIFTYGGSNYLVNILFKTDIHKLLLGLVRNHNWDPFNAFKELETYTCGKEKIIHLYLWTNDAMDKGQYFGHQLLLEIYIQECLQKLMFSMSMIS</sequence>
<keyword evidence="3" id="KW-1185">Reference proteome</keyword>
<feature type="signal peptide" evidence="1">
    <location>
        <begin position="1"/>
        <end position="20"/>
    </location>
</feature>
<reference evidence="2" key="1">
    <citation type="submission" date="2021-01" db="UniProtKB">
        <authorList>
            <consortium name="EnsemblMetazoa"/>
        </authorList>
    </citation>
    <scope>IDENTIFICATION</scope>
</reference>
<protein>
    <recommendedName>
        <fullName evidence="4">Cnidarian restricted protein</fullName>
    </recommendedName>
</protein>
<proteinExistence type="predicted"/>
<dbReference type="AlphaFoldDB" id="A0A7M5UT77"/>
<evidence type="ECO:0000313" key="3">
    <source>
        <dbReference type="Proteomes" id="UP000594262"/>
    </source>
</evidence>
<organism evidence="2 3">
    <name type="scientific">Clytia hemisphaerica</name>
    <dbReference type="NCBI Taxonomy" id="252671"/>
    <lineage>
        <taxon>Eukaryota</taxon>
        <taxon>Metazoa</taxon>
        <taxon>Cnidaria</taxon>
        <taxon>Hydrozoa</taxon>
        <taxon>Hydroidolina</taxon>
        <taxon>Leptothecata</taxon>
        <taxon>Obeliida</taxon>
        <taxon>Clytiidae</taxon>
        <taxon>Clytia</taxon>
    </lineage>
</organism>